<gene>
    <name evidence="3" type="ORF">DLAC_06241</name>
</gene>
<dbReference type="Proteomes" id="UP000076078">
    <property type="component" value="Unassembled WGS sequence"/>
</dbReference>
<evidence type="ECO:0000256" key="2">
    <source>
        <dbReference type="SAM" id="Phobius"/>
    </source>
</evidence>
<dbReference type="Pfam" id="PF15159">
    <property type="entry name" value="PIG-Y"/>
    <property type="match status" value="1"/>
</dbReference>
<dbReference type="EMBL" id="LODT01000028">
    <property type="protein sequence ID" value="KYQ93535.1"/>
    <property type="molecule type" value="Genomic_DNA"/>
</dbReference>
<evidence type="ECO:0000313" key="4">
    <source>
        <dbReference type="Proteomes" id="UP000076078"/>
    </source>
</evidence>
<dbReference type="InParanoid" id="A0A151ZHZ4"/>
<comment type="caution">
    <text evidence="3">The sequence shown here is derived from an EMBL/GenBank/DDBJ whole genome shotgun (WGS) entry which is preliminary data.</text>
</comment>
<keyword evidence="2" id="KW-1133">Transmembrane helix</keyword>
<keyword evidence="2" id="KW-0472">Membrane</keyword>
<dbReference type="InterPro" id="IPR029164">
    <property type="entry name" value="PIG-Y"/>
</dbReference>
<organism evidence="3 4">
    <name type="scientific">Tieghemostelium lacteum</name>
    <name type="common">Slime mold</name>
    <name type="synonym">Dictyostelium lacteum</name>
    <dbReference type="NCBI Taxonomy" id="361077"/>
    <lineage>
        <taxon>Eukaryota</taxon>
        <taxon>Amoebozoa</taxon>
        <taxon>Evosea</taxon>
        <taxon>Eumycetozoa</taxon>
        <taxon>Dictyostelia</taxon>
        <taxon>Dictyosteliales</taxon>
        <taxon>Raperosteliaceae</taxon>
        <taxon>Tieghemostelium</taxon>
    </lineage>
</organism>
<dbReference type="PANTHER" id="PTHR36485">
    <property type="entry name" value="OS01G0939000 PROTEIN"/>
    <property type="match status" value="1"/>
</dbReference>
<evidence type="ECO:0000256" key="1">
    <source>
        <dbReference type="SAM" id="MobiDB-lite"/>
    </source>
</evidence>
<feature type="transmembrane region" description="Helical" evidence="2">
    <location>
        <begin position="157"/>
        <end position="178"/>
    </location>
</feature>
<feature type="compositionally biased region" description="Low complexity" evidence="1">
    <location>
        <begin position="100"/>
        <end position="124"/>
    </location>
</feature>
<reference evidence="3 4" key="1">
    <citation type="submission" date="2015-12" db="EMBL/GenBank/DDBJ databases">
        <title>Dictyostelia acquired genes for synthesis and detection of signals that induce cell-type specialization by lateral gene transfer from prokaryotes.</title>
        <authorList>
            <person name="Gloeckner G."/>
            <person name="Schaap P."/>
        </authorList>
    </citation>
    <scope>NUCLEOTIDE SEQUENCE [LARGE SCALE GENOMIC DNA]</scope>
    <source>
        <strain evidence="3 4">TK</strain>
    </source>
</reference>
<evidence type="ECO:0000313" key="3">
    <source>
        <dbReference type="EMBL" id="KYQ93535.1"/>
    </source>
</evidence>
<keyword evidence="4" id="KW-1185">Reference proteome</keyword>
<sequence>MSSPPVSPISSPTLLGKIGERQRTNMNVNLNNLPSTVATNNYYYTLSNNSIPLTSQISPSSSSPNLSKISQPTNNLFNNTSVGSISLPTTPTSANIPIHNLTNNNNNNNNNNNSSSSNSKNTSTTVASSFLNSVPPVRKKYKPMQRLNIENHDLTVFYGWVIILCTLIFFIVTSYCLVFSKLLPDSGNRVLDFIKHDWYYCLLIPALVPVTIITVYFNWLSLKFFRHN</sequence>
<proteinExistence type="predicted"/>
<name>A0A151ZHZ4_TIELA</name>
<protein>
    <submittedName>
        <fullName evidence="3">Ubiquitin domain-containing protein</fullName>
    </submittedName>
</protein>
<dbReference type="AlphaFoldDB" id="A0A151ZHZ4"/>
<keyword evidence="2" id="KW-0812">Transmembrane</keyword>
<dbReference type="OrthoDB" id="2157498at2759"/>
<feature type="transmembrane region" description="Helical" evidence="2">
    <location>
        <begin position="198"/>
        <end position="219"/>
    </location>
</feature>
<dbReference type="PANTHER" id="PTHR36485:SF1">
    <property type="entry name" value="TRANSMEMBRANE PROTEIN"/>
    <property type="match status" value="1"/>
</dbReference>
<accession>A0A151ZHZ4</accession>
<feature type="region of interest" description="Disordered" evidence="1">
    <location>
        <begin position="95"/>
        <end position="124"/>
    </location>
</feature>